<dbReference type="InterPro" id="IPR000620">
    <property type="entry name" value="EamA_dom"/>
</dbReference>
<dbReference type="EMBL" id="BAAAMY010000004">
    <property type="protein sequence ID" value="GAA1916511.1"/>
    <property type="molecule type" value="Genomic_DNA"/>
</dbReference>
<dbReference type="InterPro" id="IPR052756">
    <property type="entry name" value="Alkyne_AA_exporter"/>
</dbReference>
<dbReference type="PANTHER" id="PTHR12715:SF4">
    <property type="entry name" value="EAMA DOMAIN-CONTAINING PROTEIN"/>
    <property type="match status" value="1"/>
</dbReference>
<evidence type="ECO:0000256" key="1">
    <source>
        <dbReference type="ARBA" id="ARBA00007362"/>
    </source>
</evidence>
<keyword evidence="3" id="KW-1133">Transmembrane helix</keyword>
<feature type="transmembrane region" description="Helical" evidence="3">
    <location>
        <begin position="117"/>
        <end position="136"/>
    </location>
</feature>
<dbReference type="RefSeq" id="WP_344006199.1">
    <property type="nucleotide sequence ID" value="NZ_BAAAMY010000004.1"/>
</dbReference>
<accession>A0ABN2PAC6</accession>
<comment type="similarity">
    <text evidence="1">Belongs to the EamA transporter family.</text>
</comment>
<feature type="transmembrane region" description="Helical" evidence="3">
    <location>
        <begin position="200"/>
        <end position="219"/>
    </location>
</feature>
<name>A0ABN2PAC6_9ACTN</name>
<proteinExistence type="inferred from homology"/>
<evidence type="ECO:0000259" key="4">
    <source>
        <dbReference type="Pfam" id="PF00892"/>
    </source>
</evidence>
<feature type="transmembrane region" description="Helical" evidence="3">
    <location>
        <begin position="235"/>
        <end position="255"/>
    </location>
</feature>
<protein>
    <submittedName>
        <fullName evidence="5">DMT family transporter</fullName>
    </submittedName>
</protein>
<feature type="transmembrane region" description="Helical" evidence="3">
    <location>
        <begin position="262"/>
        <end position="282"/>
    </location>
</feature>
<feature type="transmembrane region" description="Helical" evidence="3">
    <location>
        <begin position="288"/>
        <end position="304"/>
    </location>
</feature>
<reference evidence="5 6" key="1">
    <citation type="journal article" date="2019" name="Int. J. Syst. Evol. Microbiol.">
        <title>The Global Catalogue of Microorganisms (GCM) 10K type strain sequencing project: providing services to taxonomists for standard genome sequencing and annotation.</title>
        <authorList>
            <consortium name="The Broad Institute Genomics Platform"/>
            <consortium name="The Broad Institute Genome Sequencing Center for Infectious Disease"/>
            <person name="Wu L."/>
            <person name="Ma J."/>
        </authorList>
    </citation>
    <scope>NUCLEOTIDE SEQUENCE [LARGE SCALE GENOMIC DNA]</scope>
    <source>
        <strain evidence="5 6">JCM 14046</strain>
    </source>
</reference>
<evidence type="ECO:0000256" key="3">
    <source>
        <dbReference type="SAM" id="Phobius"/>
    </source>
</evidence>
<feature type="transmembrane region" description="Helical" evidence="3">
    <location>
        <begin position="168"/>
        <end position="188"/>
    </location>
</feature>
<feature type="transmembrane region" description="Helical" evidence="3">
    <location>
        <begin position="143"/>
        <end position="162"/>
    </location>
</feature>
<dbReference type="PANTHER" id="PTHR12715">
    <property type="entry name" value="TRANSPORTER, DRUG/METABOLITE EXPORTER FAMILY"/>
    <property type="match status" value="1"/>
</dbReference>
<evidence type="ECO:0000313" key="5">
    <source>
        <dbReference type="EMBL" id="GAA1916511.1"/>
    </source>
</evidence>
<feature type="domain" description="EamA" evidence="4">
    <location>
        <begin position="31"/>
        <end position="159"/>
    </location>
</feature>
<feature type="transmembrane region" description="Helical" evidence="3">
    <location>
        <begin position="57"/>
        <end position="75"/>
    </location>
</feature>
<evidence type="ECO:0000313" key="6">
    <source>
        <dbReference type="Proteomes" id="UP001501612"/>
    </source>
</evidence>
<keyword evidence="6" id="KW-1185">Reference proteome</keyword>
<dbReference type="SUPFAM" id="SSF103481">
    <property type="entry name" value="Multidrug resistance efflux transporter EmrE"/>
    <property type="match status" value="2"/>
</dbReference>
<organism evidence="5 6">
    <name type="scientific">Nocardioides lentus</name>
    <dbReference type="NCBI Taxonomy" id="338077"/>
    <lineage>
        <taxon>Bacteria</taxon>
        <taxon>Bacillati</taxon>
        <taxon>Actinomycetota</taxon>
        <taxon>Actinomycetes</taxon>
        <taxon>Propionibacteriales</taxon>
        <taxon>Nocardioidaceae</taxon>
        <taxon>Nocardioides</taxon>
    </lineage>
</organism>
<feature type="transmembrane region" description="Helical" evidence="3">
    <location>
        <begin position="25"/>
        <end position="45"/>
    </location>
</feature>
<dbReference type="InterPro" id="IPR037185">
    <property type="entry name" value="EmrE-like"/>
</dbReference>
<gene>
    <name evidence="5" type="ORF">GCM10009737_17460</name>
</gene>
<dbReference type="Pfam" id="PF00892">
    <property type="entry name" value="EamA"/>
    <property type="match status" value="2"/>
</dbReference>
<keyword evidence="3" id="KW-0812">Transmembrane</keyword>
<feature type="transmembrane region" description="Helical" evidence="3">
    <location>
        <begin position="87"/>
        <end position="105"/>
    </location>
</feature>
<sequence length="323" mass="33416">MTTTPQAGPDPRSPARTTPRPASRWLPLAAVAFTLLAWASAFVGIRHLGESVPPGSLALGRLVVATLALGVLLVASRRVRLPPRGAWPLLVAGGVGWIGVYNVALNAGEQRIDAGTAALVVQVGPVVVAALATLVLGERTTRWLYAGLAVGFAGVVLIGRASSQGPTGDLVGVLLVLVAAVGFAVGVLTQKKLLGDLSALEVTFWFYVVGTVTCLPWTLELVDVVGRTSAADLGWWLYLGVVPSALAFLTWAYALSSSDAGSFAMTTFLVPFVTALLAWLTLGEVPPAMAFVGGALCIAGVLLTRRRPRAPEPAPEPGSAQEG</sequence>
<feature type="domain" description="EamA" evidence="4">
    <location>
        <begin position="171"/>
        <end position="304"/>
    </location>
</feature>
<comment type="caution">
    <text evidence="5">The sequence shown here is derived from an EMBL/GenBank/DDBJ whole genome shotgun (WGS) entry which is preliminary data.</text>
</comment>
<evidence type="ECO:0000256" key="2">
    <source>
        <dbReference type="SAM" id="MobiDB-lite"/>
    </source>
</evidence>
<feature type="region of interest" description="Disordered" evidence="2">
    <location>
        <begin position="1"/>
        <end position="21"/>
    </location>
</feature>
<keyword evidence="3" id="KW-0472">Membrane</keyword>
<dbReference type="Proteomes" id="UP001501612">
    <property type="component" value="Unassembled WGS sequence"/>
</dbReference>